<dbReference type="InterPro" id="IPR036653">
    <property type="entry name" value="CinA-like_C"/>
</dbReference>
<dbReference type="NCBIfam" id="TIGR00199">
    <property type="entry name" value="PncC_domain"/>
    <property type="match status" value="1"/>
</dbReference>
<reference evidence="2 3" key="1">
    <citation type="submission" date="2013-08" db="EMBL/GenBank/DDBJ databases">
        <authorList>
            <person name="Weinstock G."/>
            <person name="Sodergren E."/>
            <person name="Wylie T."/>
            <person name="Fulton L."/>
            <person name="Fulton R."/>
            <person name="Fronick C."/>
            <person name="O'Laughlin M."/>
            <person name="Godfrey J."/>
            <person name="Miner T."/>
            <person name="Herter B."/>
            <person name="Appelbaum E."/>
            <person name="Cordes M."/>
            <person name="Lek S."/>
            <person name="Wollam A."/>
            <person name="Pepin K.H."/>
            <person name="Palsikar V.B."/>
            <person name="Mitreva M."/>
            <person name="Wilson R.K."/>
        </authorList>
    </citation>
    <scope>NUCLEOTIDE SEQUENCE [LARGE SCALE GENOMIC DNA]</scope>
    <source>
        <strain evidence="2 3">ATCC 15930</strain>
    </source>
</reference>
<dbReference type="AlphaFoldDB" id="A0A069QHL8"/>
<proteinExistence type="predicted"/>
<organism evidence="2 3">
    <name type="scientific">Hoylesella loescheii DSM 19665 = JCM 12249 = ATCC 15930</name>
    <dbReference type="NCBI Taxonomy" id="1122985"/>
    <lineage>
        <taxon>Bacteria</taxon>
        <taxon>Pseudomonadati</taxon>
        <taxon>Bacteroidota</taxon>
        <taxon>Bacteroidia</taxon>
        <taxon>Bacteroidales</taxon>
        <taxon>Prevotellaceae</taxon>
        <taxon>Hoylesella</taxon>
    </lineage>
</organism>
<dbReference type="Proteomes" id="UP000027442">
    <property type="component" value="Unassembled WGS sequence"/>
</dbReference>
<gene>
    <name evidence="2" type="ORF">HMPREF1991_01624</name>
</gene>
<evidence type="ECO:0000259" key="1">
    <source>
        <dbReference type="Pfam" id="PF02464"/>
    </source>
</evidence>
<dbReference type="Pfam" id="PF02464">
    <property type="entry name" value="CinA"/>
    <property type="match status" value="1"/>
</dbReference>
<protein>
    <submittedName>
        <fullName evidence="2">Competence/damage-inducible protein CinA domain protein</fullName>
    </submittedName>
</protein>
<evidence type="ECO:0000313" key="3">
    <source>
        <dbReference type="Proteomes" id="UP000027442"/>
    </source>
</evidence>
<dbReference type="InterPro" id="IPR008136">
    <property type="entry name" value="CinA_C"/>
</dbReference>
<keyword evidence="3" id="KW-1185">Reference proteome</keyword>
<dbReference type="SUPFAM" id="SSF142433">
    <property type="entry name" value="CinA-like"/>
    <property type="match status" value="1"/>
</dbReference>
<dbReference type="HOGENOM" id="CLU_030805_1_2_10"/>
<dbReference type="RefSeq" id="WP_009235857.1">
    <property type="nucleotide sequence ID" value="NZ_KB899214.1"/>
</dbReference>
<evidence type="ECO:0000313" key="2">
    <source>
        <dbReference type="EMBL" id="KDR52275.1"/>
    </source>
</evidence>
<name>A0A069QHL8_HOYLO</name>
<dbReference type="Gene3D" id="3.90.950.20">
    <property type="entry name" value="CinA-like"/>
    <property type="match status" value="1"/>
</dbReference>
<comment type="caution">
    <text evidence="2">The sequence shown here is derived from an EMBL/GenBank/DDBJ whole genome shotgun (WGS) entry which is preliminary data.</text>
</comment>
<accession>A0A069QHL8</accession>
<dbReference type="eggNOG" id="COG1546">
    <property type="taxonomic scope" value="Bacteria"/>
</dbReference>
<dbReference type="PATRIC" id="fig|1122985.7.peg.1687"/>
<sequence>MELETKVLSRELQQRMYDNGLTIGTAESCTGGRVAEAIIATPGASKYFKGGVICYSNEVKENLLGVSAQVLAEKSAVSEEVAIQMVKGACETLKTDYTVAVTGYAGPVAGENDGVPVGTIWVACGTRDNTLTLKLNEDFGRDINLAIATNRALRLMLDFLEQEKGAETE</sequence>
<feature type="domain" description="CinA C-terminal" evidence="1">
    <location>
        <begin position="8"/>
        <end position="159"/>
    </location>
</feature>
<dbReference type="EMBL" id="JNGW01000069">
    <property type="protein sequence ID" value="KDR52275.1"/>
    <property type="molecule type" value="Genomic_DNA"/>
</dbReference>